<keyword evidence="6" id="KW-0067">ATP-binding</keyword>
<evidence type="ECO:0000256" key="3">
    <source>
        <dbReference type="ARBA" id="ARBA00022679"/>
    </source>
</evidence>
<dbReference type="SMART" id="SM00220">
    <property type="entry name" value="S_TKc"/>
    <property type="match status" value="1"/>
</dbReference>
<dbReference type="InterPro" id="IPR050205">
    <property type="entry name" value="CDPK_Ser/Thr_kinases"/>
</dbReference>
<dbReference type="Proteomes" id="UP000688137">
    <property type="component" value="Unassembled WGS sequence"/>
</dbReference>
<feature type="coiled-coil region" evidence="8">
    <location>
        <begin position="8"/>
        <end position="38"/>
    </location>
</feature>
<dbReference type="Pfam" id="PF13499">
    <property type="entry name" value="EF-hand_7"/>
    <property type="match status" value="1"/>
</dbReference>
<keyword evidence="3" id="KW-0808">Transferase</keyword>
<dbReference type="SMART" id="SM00054">
    <property type="entry name" value="EFh"/>
    <property type="match status" value="2"/>
</dbReference>
<comment type="cofactor">
    <cofactor evidence="1">
        <name>Mg(2+)</name>
        <dbReference type="ChEBI" id="CHEBI:18420"/>
    </cofactor>
</comment>
<feature type="domain" description="EF-hand" evidence="10">
    <location>
        <begin position="375"/>
        <end position="410"/>
    </location>
</feature>
<evidence type="ECO:0000259" key="9">
    <source>
        <dbReference type="PROSITE" id="PS50011"/>
    </source>
</evidence>
<evidence type="ECO:0000259" key="10">
    <source>
        <dbReference type="PROSITE" id="PS50222"/>
    </source>
</evidence>
<keyword evidence="5" id="KW-0418">Kinase</keyword>
<keyword evidence="4" id="KW-0547">Nucleotide-binding</keyword>
<dbReference type="GO" id="GO:0005509">
    <property type="term" value="F:calcium ion binding"/>
    <property type="evidence" value="ECO:0007669"/>
    <property type="project" value="InterPro"/>
</dbReference>
<evidence type="ECO:0000256" key="1">
    <source>
        <dbReference type="ARBA" id="ARBA00001946"/>
    </source>
</evidence>
<proteinExistence type="inferred from homology"/>
<evidence type="ECO:0000256" key="2">
    <source>
        <dbReference type="ARBA" id="ARBA00022527"/>
    </source>
</evidence>
<dbReference type="InterPro" id="IPR002048">
    <property type="entry name" value="EF_hand_dom"/>
</dbReference>
<evidence type="ECO:0008006" key="13">
    <source>
        <dbReference type="Google" id="ProtNLM"/>
    </source>
</evidence>
<evidence type="ECO:0000256" key="6">
    <source>
        <dbReference type="ARBA" id="ARBA00022840"/>
    </source>
</evidence>
<evidence type="ECO:0000313" key="12">
    <source>
        <dbReference type="Proteomes" id="UP000688137"/>
    </source>
</evidence>
<dbReference type="Pfam" id="PF00069">
    <property type="entry name" value="Pkinase"/>
    <property type="match status" value="1"/>
</dbReference>
<evidence type="ECO:0000256" key="8">
    <source>
        <dbReference type="SAM" id="Coils"/>
    </source>
</evidence>
<reference evidence="11" key="1">
    <citation type="submission" date="2021-01" db="EMBL/GenBank/DDBJ databases">
        <authorList>
            <consortium name="Genoscope - CEA"/>
            <person name="William W."/>
        </authorList>
    </citation>
    <scope>NUCLEOTIDE SEQUENCE</scope>
</reference>
<gene>
    <name evidence="11" type="ORF">PPRIM_AZ9-3.1.T0650099</name>
</gene>
<dbReference type="PROSITE" id="PS50011">
    <property type="entry name" value="PROTEIN_KINASE_DOM"/>
    <property type="match status" value="1"/>
</dbReference>
<dbReference type="InterPro" id="IPR018247">
    <property type="entry name" value="EF_Hand_1_Ca_BS"/>
</dbReference>
<evidence type="ECO:0000256" key="7">
    <source>
        <dbReference type="ARBA" id="ARBA00024334"/>
    </source>
</evidence>
<keyword evidence="12" id="KW-1185">Reference proteome</keyword>
<dbReference type="OMA" id="RFMQCFS"/>
<accession>A0A8S1MV42</accession>
<sequence>MGSCTQKLKKVNLENAQKRQKLKEIQIQNQKYQQIQSQEQIQEKRKKKMIMQNDQSLNIHNFILIQTCKLSKVYSIVSNTNKDNCIQIQGKGLKENIQIMQNNLTGRIRIMETLKWNDKNTQYYIDNLMANPLSHPNISQTHEMYQDDESIHIIHDYCSGGSLSSLNLKQGQGIDEQIALKVLFQMIESMNYLHIKGFNHGHLTYKSFSRTDESENYFIKLTDTKPIFIKPQITFEQIQFFAPEIIINDEEYSIARDVWSIGIIFYKLLTGNLPYVSTQLNKLKLEIRKGIIQYNDLQFDKISQRSKDFLNTLLQYNPSIRSDLNSIIKSPMYRKLVSQTKQVNKSSTGVLMNIKQANIIQSLFLQFLVSQFCQNQQNEIYLMFNKYDQNGDAKLSKNEIFELLHQQLRSKDQAQQHVDLIFKAIDTDHNGTIDCNEFIRCIVDRQALITTPNLKVIFKLLSNGKGSIHKKRFMQCFSVNQKQADEMFALITKSKRITFKVFSRTMMELV</sequence>
<comment type="similarity">
    <text evidence="7">Belongs to the protein kinase superfamily. Ser/Thr protein kinase family. CDPK subfamily.</text>
</comment>
<name>A0A8S1MV42_PARPR</name>
<feature type="domain" description="EF-hand" evidence="10">
    <location>
        <begin position="413"/>
        <end position="448"/>
    </location>
</feature>
<dbReference type="AlphaFoldDB" id="A0A8S1MV42"/>
<dbReference type="PANTHER" id="PTHR24349">
    <property type="entry name" value="SERINE/THREONINE-PROTEIN KINASE"/>
    <property type="match status" value="1"/>
</dbReference>
<comment type="caution">
    <text evidence="11">The sequence shown here is derived from an EMBL/GenBank/DDBJ whole genome shotgun (WGS) entry which is preliminary data.</text>
</comment>
<dbReference type="PROSITE" id="PS50222">
    <property type="entry name" value="EF_HAND_2"/>
    <property type="match status" value="2"/>
</dbReference>
<keyword evidence="8" id="KW-0175">Coiled coil</keyword>
<dbReference type="InterPro" id="IPR000719">
    <property type="entry name" value="Prot_kinase_dom"/>
</dbReference>
<protein>
    <recommendedName>
        <fullName evidence="13">Calcium-dependent protein kinase</fullName>
    </recommendedName>
</protein>
<dbReference type="GO" id="GO:0005524">
    <property type="term" value="F:ATP binding"/>
    <property type="evidence" value="ECO:0007669"/>
    <property type="project" value="UniProtKB-KW"/>
</dbReference>
<dbReference type="EMBL" id="CAJJDM010000067">
    <property type="protein sequence ID" value="CAD8081196.1"/>
    <property type="molecule type" value="Genomic_DNA"/>
</dbReference>
<organism evidence="11 12">
    <name type="scientific">Paramecium primaurelia</name>
    <dbReference type="NCBI Taxonomy" id="5886"/>
    <lineage>
        <taxon>Eukaryota</taxon>
        <taxon>Sar</taxon>
        <taxon>Alveolata</taxon>
        <taxon>Ciliophora</taxon>
        <taxon>Intramacronucleata</taxon>
        <taxon>Oligohymenophorea</taxon>
        <taxon>Peniculida</taxon>
        <taxon>Parameciidae</taxon>
        <taxon>Paramecium</taxon>
    </lineage>
</organism>
<keyword evidence="2" id="KW-0723">Serine/threonine-protein kinase</keyword>
<evidence type="ECO:0000313" key="11">
    <source>
        <dbReference type="EMBL" id="CAD8081196.1"/>
    </source>
</evidence>
<dbReference type="GO" id="GO:0004674">
    <property type="term" value="F:protein serine/threonine kinase activity"/>
    <property type="evidence" value="ECO:0007669"/>
    <property type="project" value="UniProtKB-KW"/>
</dbReference>
<evidence type="ECO:0000256" key="4">
    <source>
        <dbReference type="ARBA" id="ARBA00022741"/>
    </source>
</evidence>
<dbReference type="PROSITE" id="PS00018">
    <property type="entry name" value="EF_HAND_1"/>
    <property type="match status" value="1"/>
</dbReference>
<evidence type="ECO:0000256" key="5">
    <source>
        <dbReference type="ARBA" id="ARBA00022777"/>
    </source>
</evidence>
<dbReference type="CDD" id="cd00051">
    <property type="entry name" value="EFh"/>
    <property type="match status" value="1"/>
</dbReference>
<feature type="domain" description="Protein kinase" evidence="9">
    <location>
        <begin position="83"/>
        <end position="333"/>
    </location>
</feature>